<comment type="catalytic activity">
    <reaction evidence="8 9">
        <text>a 6-O-methyl-2'-deoxyguanosine in DNA + L-cysteinyl-[protein] = S-methyl-L-cysteinyl-[protein] + a 2'-deoxyguanosine in DNA</text>
        <dbReference type="Rhea" id="RHEA:24000"/>
        <dbReference type="Rhea" id="RHEA-COMP:10131"/>
        <dbReference type="Rhea" id="RHEA-COMP:10132"/>
        <dbReference type="Rhea" id="RHEA-COMP:11367"/>
        <dbReference type="Rhea" id="RHEA-COMP:11368"/>
        <dbReference type="ChEBI" id="CHEBI:29950"/>
        <dbReference type="ChEBI" id="CHEBI:82612"/>
        <dbReference type="ChEBI" id="CHEBI:85445"/>
        <dbReference type="ChEBI" id="CHEBI:85448"/>
        <dbReference type="EC" id="2.1.1.63"/>
    </reaction>
</comment>
<protein>
    <recommendedName>
        <fullName evidence="9">Methylated-DNA--protein-cysteine methyltransferase</fullName>
        <ecNumber evidence="9">2.1.1.63</ecNumber>
    </recommendedName>
    <alternativeName>
        <fullName evidence="9">6-O-methylguanine-DNA methyltransferase</fullName>
        <shortName evidence="9">MGMT</shortName>
    </alternativeName>
    <alternativeName>
        <fullName evidence="9">O-6-methylguanine-DNA-alkyltransferase</fullName>
    </alternativeName>
</protein>
<evidence type="ECO:0000256" key="6">
    <source>
        <dbReference type="ARBA" id="ARBA00022763"/>
    </source>
</evidence>
<evidence type="ECO:0000256" key="3">
    <source>
        <dbReference type="ARBA" id="ARBA00022490"/>
    </source>
</evidence>
<comment type="function">
    <text evidence="9">Involved in the cellular defense against the biological effects of O6-methylguanine (O6-MeG) and O4-methylthymine (O4-MeT) in DNA. Repairs the methylated nucleobase in DNA by stoichiometrically transferring the methyl group to a cysteine residue in the enzyme. This is a suicide reaction: the enzyme is irreversibly inactivated.</text>
</comment>
<organism evidence="12 13">
    <name type="scientific">Desulfovibrio gilichinskyi</name>
    <dbReference type="NCBI Taxonomy" id="1519643"/>
    <lineage>
        <taxon>Bacteria</taxon>
        <taxon>Pseudomonadati</taxon>
        <taxon>Thermodesulfobacteriota</taxon>
        <taxon>Desulfovibrionia</taxon>
        <taxon>Desulfovibrionales</taxon>
        <taxon>Desulfovibrionaceae</taxon>
        <taxon>Desulfovibrio</taxon>
    </lineage>
</organism>
<comment type="similarity">
    <text evidence="2 9">Belongs to the MGMT family.</text>
</comment>
<dbReference type="InterPro" id="IPR008332">
    <property type="entry name" value="MethylG_MeTrfase_N"/>
</dbReference>
<keyword evidence="7 9" id="KW-0234">DNA repair</keyword>
<dbReference type="PANTHER" id="PTHR10815:SF5">
    <property type="entry name" value="METHYLATED-DNA--PROTEIN-CYSTEINE METHYLTRANSFERASE"/>
    <property type="match status" value="1"/>
</dbReference>
<dbReference type="InterPro" id="IPR014048">
    <property type="entry name" value="MethylDNA_cys_MeTrfase_DNA-bd"/>
</dbReference>
<dbReference type="Proteomes" id="UP000192906">
    <property type="component" value="Unassembled WGS sequence"/>
</dbReference>
<keyword evidence="6 9" id="KW-0227">DNA damage</keyword>
<comment type="subcellular location">
    <subcellularLocation>
        <location evidence="9">Cytoplasm</location>
    </subcellularLocation>
</comment>
<dbReference type="GO" id="GO:0006307">
    <property type="term" value="P:DNA alkylation repair"/>
    <property type="evidence" value="ECO:0007669"/>
    <property type="project" value="UniProtKB-UniRule"/>
</dbReference>
<dbReference type="GO" id="GO:0032259">
    <property type="term" value="P:methylation"/>
    <property type="evidence" value="ECO:0007669"/>
    <property type="project" value="UniProtKB-KW"/>
</dbReference>
<dbReference type="NCBIfam" id="TIGR00589">
    <property type="entry name" value="ogt"/>
    <property type="match status" value="1"/>
</dbReference>
<dbReference type="STRING" id="1519643.SAMN06295933_1440"/>
<keyword evidence="3 9" id="KW-0963">Cytoplasm</keyword>
<evidence type="ECO:0000256" key="7">
    <source>
        <dbReference type="ARBA" id="ARBA00023204"/>
    </source>
</evidence>
<comment type="miscellaneous">
    <text evidence="9">This enzyme catalyzes only one turnover and therefore is not strictly catalytic. According to one definition, an enzyme is a biocatalyst that acts repeatedly and over many reaction cycles.</text>
</comment>
<keyword evidence="5 9" id="KW-0808">Transferase</keyword>
<keyword evidence="4 9" id="KW-0489">Methyltransferase</keyword>
<dbReference type="AlphaFoldDB" id="A0A1X7CYM8"/>
<dbReference type="HAMAP" id="MF_00772">
    <property type="entry name" value="OGT"/>
    <property type="match status" value="1"/>
</dbReference>
<dbReference type="InterPro" id="IPR001497">
    <property type="entry name" value="MethylDNA_cys_MeTrfase_AS"/>
</dbReference>
<evidence type="ECO:0000256" key="2">
    <source>
        <dbReference type="ARBA" id="ARBA00008711"/>
    </source>
</evidence>
<feature type="domain" description="Methylguanine DNA methyltransferase ribonuclease-like" evidence="11">
    <location>
        <begin position="2"/>
        <end position="72"/>
    </location>
</feature>
<dbReference type="PANTHER" id="PTHR10815">
    <property type="entry name" value="METHYLATED-DNA--PROTEIN-CYSTEINE METHYLTRANSFERASE"/>
    <property type="match status" value="1"/>
</dbReference>
<name>A0A1X7CYM8_9BACT</name>
<dbReference type="InterPro" id="IPR036388">
    <property type="entry name" value="WH-like_DNA-bd_sf"/>
</dbReference>
<feature type="active site" description="Nucleophile; methyl group acceptor" evidence="9">
    <location>
        <position position="129"/>
    </location>
</feature>
<dbReference type="RefSeq" id="WP_085100431.1">
    <property type="nucleotide sequence ID" value="NZ_FWZU01000002.1"/>
</dbReference>
<dbReference type="SUPFAM" id="SSF46767">
    <property type="entry name" value="Methylated DNA-protein cysteine methyltransferase, C-terminal domain"/>
    <property type="match status" value="1"/>
</dbReference>
<accession>A0A1X7CYM8</accession>
<evidence type="ECO:0000259" key="11">
    <source>
        <dbReference type="Pfam" id="PF02870"/>
    </source>
</evidence>
<dbReference type="Gene3D" id="3.30.160.70">
    <property type="entry name" value="Methylated DNA-protein cysteine methyltransferase domain"/>
    <property type="match status" value="1"/>
</dbReference>
<evidence type="ECO:0000259" key="10">
    <source>
        <dbReference type="Pfam" id="PF01035"/>
    </source>
</evidence>
<dbReference type="GO" id="GO:0003908">
    <property type="term" value="F:methylated-DNA-[protein]-cysteine S-methyltransferase activity"/>
    <property type="evidence" value="ECO:0007669"/>
    <property type="project" value="UniProtKB-UniRule"/>
</dbReference>
<dbReference type="EMBL" id="FWZU01000002">
    <property type="protein sequence ID" value="SMF05510.1"/>
    <property type="molecule type" value="Genomic_DNA"/>
</dbReference>
<keyword evidence="13" id="KW-1185">Reference proteome</keyword>
<evidence type="ECO:0000256" key="8">
    <source>
        <dbReference type="ARBA" id="ARBA00049348"/>
    </source>
</evidence>
<reference evidence="13" key="1">
    <citation type="submission" date="2017-04" db="EMBL/GenBank/DDBJ databases">
        <authorList>
            <person name="Varghese N."/>
            <person name="Submissions S."/>
        </authorList>
    </citation>
    <scope>NUCLEOTIDE SEQUENCE [LARGE SCALE GENOMIC DNA]</scope>
    <source>
        <strain evidence="13">K3S</strain>
    </source>
</reference>
<dbReference type="InterPro" id="IPR023546">
    <property type="entry name" value="MGMT"/>
</dbReference>
<dbReference type="CDD" id="cd06445">
    <property type="entry name" value="ATase"/>
    <property type="match status" value="1"/>
</dbReference>
<dbReference type="Gene3D" id="1.10.10.10">
    <property type="entry name" value="Winged helix-like DNA-binding domain superfamily/Winged helix DNA-binding domain"/>
    <property type="match status" value="1"/>
</dbReference>
<evidence type="ECO:0000313" key="12">
    <source>
        <dbReference type="EMBL" id="SMF05510.1"/>
    </source>
</evidence>
<dbReference type="PROSITE" id="PS00374">
    <property type="entry name" value="MGMT"/>
    <property type="match status" value="1"/>
</dbReference>
<sequence length="159" mass="18163">MLYYTTFNSPFWEITMVGNEDGLTNLHMETGKGKRKFIINDEWQCDDIFFEDIKTQVMEYFNRKRKEFDILLNPQGTDFQKKVWQALYAIPFGEVRTYKDIATTIGNPKACRAVGMANSLNPIPIIVPCHRVIGSSGKLTGFASGLNAKEKLLNLEKDT</sequence>
<comment type="catalytic activity">
    <reaction evidence="1 9">
        <text>a 4-O-methyl-thymidine in DNA + L-cysteinyl-[protein] = a thymidine in DNA + S-methyl-L-cysteinyl-[protein]</text>
        <dbReference type="Rhea" id="RHEA:53428"/>
        <dbReference type="Rhea" id="RHEA-COMP:10131"/>
        <dbReference type="Rhea" id="RHEA-COMP:10132"/>
        <dbReference type="Rhea" id="RHEA-COMP:13555"/>
        <dbReference type="Rhea" id="RHEA-COMP:13556"/>
        <dbReference type="ChEBI" id="CHEBI:29950"/>
        <dbReference type="ChEBI" id="CHEBI:82612"/>
        <dbReference type="ChEBI" id="CHEBI:137386"/>
        <dbReference type="ChEBI" id="CHEBI:137387"/>
        <dbReference type="EC" id="2.1.1.63"/>
    </reaction>
</comment>
<proteinExistence type="inferred from homology"/>
<dbReference type="Pfam" id="PF02870">
    <property type="entry name" value="Methyltransf_1N"/>
    <property type="match status" value="1"/>
</dbReference>
<evidence type="ECO:0000313" key="13">
    <source>
        <dbReference type="Proteomes" id="UP000192906"/>
    </source>
</evidence>
<gene>
    <name evidence="12" type="ORF">SAMN06295933_1440</name>
</gene>
<dbReference type="Pfam" id="PF01035">
    <property type="entry name" value="DNA_binding_1"/>
    <property type="match status" value="1"/>
</dbReference>
<evidence type="ECO:0000256" key="5">
    <source>
        <dbReference type="ARBA" id="ARBA00022679"/>
    </source>
</evidence>
<dbReference type="GO" id="GO:0005737">
    <property type="term" value="C:cytoplasm"/>
    <property type="evidence" value="ECO:0007669"/>
    <property type="project" value="UniProtKB-SubCell"/>
</dbReference>
<dbReference type="InterPro" id="IPR036631">
    <property type="entry name" value="MGMT_N_sf"/>
</dbReference>
<dbReference type="OrthoDB" id="9802228at2"/>
<dbReference type="SUPFAM" id="SSF53155">
    <property type="entry name" value="Methylated DNA-protein cysteine methyltransferase domain"/>
    <property type="match status" value="1"/>
</dbReference>
<dbReference type="EC" id="2.1.1.63" evidence="9"/>
<evidence type="ECO:0000256" key="4">
    <source>
        <dbReference type="ARBA" id="ARBA00022603"/>
    </source>
</evidence>
<evidence type="ECO:0000256" key="1">
    <source>
        <dbReference type="ARBA" id="ARBA00001286"/>
    </source>
</evidence>
<feature type="domain" description="Methylated-DNA-[protein]-cysteine S-methyltransferase DNA binding" evidence="10">
    <location>
        <begin position="78"/>
        <end position="157"/>
    </location>
</feature>
<evidence type="ECO:0000256" key="9">
    <source>
        <dbReference type="HAMAP-Rule" id="MF_00772"/>
    </source>
</evidence>
<dbReference type="FunFam" id="1.10.10.10:FF:000214">
    <property type="entry name" value="Methylated-DNA--protein-cysteine methyltransferase"/>
    <property type="match status" value="1"/>
</dbReference>
<dbReference type="InterPro" id="IPR036217">
    <property type="entry name" value="MethylDNA_cys_MeTrfase_DNAb"/>
</dbReference>